<dbReference type="RefSeq" id="WP_241295225.1">
    <property type="nucleotide sequence ID" value="NZ_JAKZGR010000009.1"/>
</dbReference>
<comment type="caution">
    <text evidence="2">The sequence shown here is derived from an EMBL/GenBank/DDBJ whole genome shotgun (WGS) entry which is preliminary data.</text>
</comment>
<gene>
    <name evidence="2" type="ORF">ACFOUP_03515</name>
</gene>
<feature type="transmembrane region" description="Helical" evidence="1">
    <location>
        <begin position="148"/>
        <end position="167"/>
    </location>
</feature>
<keyword evidence="1" id="KW-0812">Transmembrane</keyword>
<evidence type="ECO:0000313" key="3">
    <source>
        <dbReference type="Proteomes" id="UP001595766"/>
    </source>
</evidence>
<feature type="transmembrane region" description="Helical" evidence="1">
    <location>
        <begin position="67"/>
        <end position="85"/>
    </location>
</feature>
<feature type="transmembrane region" description="Helical" evidence="1">
    <location>
        <begin position="106"/>
        <end position="133"/>
    </location>
</feature>
<accession>A0ABV8EHA4</accession>
<keyword evidence="3" id="KW-1185">Reference proteome</keyword>
<feature type="transmembrane region" description="Helical" evidence="1">
    <location>
        <begin position="29"/>
        <end position="47"/>
    </location>
</feature>
<name>A0ABV8EHA4_9BACT</name>
<evidence type="ECO:0000313" key="2">
    <source>
        <dbReference type="EMBL" id="MFC3975437.1"/>
    </source>
</evidence>
<dbReference type="EMBL" id="JBHSAV010000005">
    <property type="protein sequence ID" value="MFC3975437.1"/>
    <property type="molecule type" value="Genomic_DNA"/>
</dbReference>
<keyword evidence="1" id="KW-1133">Transmembrane helix</keyword>
<organism evidence="2 3">
    <name type="scientific">Belliella kenyensis</name>
    <dbReference type="NCBI Taxonomy" id="1472724"/>
    <lineage>
        <taxon>Bacteria</taxon>
        <taxon>Pseudomonadati</taxon>
        <taxon>Bacteroidota</taxon>
        <taxon>Cytophagia</taxon>
        <taxon>Cytophagales</taxon>
        <taxon>Cyclobacteriaceae</taxon>
        <taxon>Belliella</taxon>
    </lineage>
</organism>
<dbReference type="Proteomes" id="UP001595766">
    <property type="component" value="Unassembled WGS sequence"/>
</dbReference>
<sequence>MNSSRVLVLTISFILFSLVQIIVLKNLVLFGMAFCFLHVLFLLLLPIETKTIPSLFIGFVLGLFVDLFYDTVGIHTASMLVIAYLRSPWIKVLTPTGGYDDNMRPTILNVGIGWFSTYSLPLFLIYNLVFFFIENLGTELFLPVVQKIIASTIFVFVLSIIVQLLFYRRRRGI</sequence>
<proteinExistence type="predicted"/>
<keyword evidence="1" id="KW-0472">Membrane</keyword>
<evidence type="ECO:0000256" key="1">
    <source>
        <dbReference type="SAM" id="Phobius"/>
    </source>
</evidence>
<reference evidence="3" key="1">
    <citation type="journal article" date="2019" name="Int. J. Syst. Evol. Microbiol.">
        <title>The Global Catalogue of Microorganisms (GCM) 10K type strain sequencing project: providing services to taxonomists for standard genome sequencing and annotation.</title>
        <authorList>
            <consortium name="The Broad Institute Genomics Platform"/>
            <consortium name="The Broad Institute Genome Sequencing Center for Infectious Disease"/>
            <person name="Wu L."/>
            <person name="Ma J."/>
        </authorList>
    </citation>
    <scope>NUCLEOTIDE SEQUENCE [LARGE SCALE GENOMIC DNA]</scope>
    <source>
        <strain evidence="3">CECT 8551</strain>
    </source>
</reference>
<feature type="transmembrane region" description="Helical" evidence="1">
    <location>
        <begin position="6"/>
        <end position="24"/>
    </location>
</feature>
<protein>
    <submittedName>
        <fullName evidence="2">Rod shape-determining protein MreD</fullName>
    </submittedName>
</protein>